<dbReference type="OrthoDB" id="198781at2157"/>
<dbReference type="RefSeq" id="WP_006671257.1">
    <property type="nucleotide sequence ID" value="NZ_AOMA01000009.1"/>
</dbReference>
<dbReference type="Pfam" id="PF26448">
    <property type="entry name" value="DUF8127"/>
    <property type="match status" value="1"/>
</dbReference>
<dbReference type="Proteomes" id="UP000011607">
    <property type="component" value="Unassembled WGS sequence"/>
</dbReference>
<dbReference type="STRING" id="1227454.C446_01423"/>
<evidence type="ECO:0000313" key="1">
    <source>
        <dbReference type="EMBL" id="EMA46488.1"/>
    </source>
</evidence>
<comment type="caution">
    <text evidence="1">The sequence shown here is derived from an EMBL/GenBank/DDBJ whole genome shotgun (WGS) entry which is preliminary data.</text>
</comment>
<dbReference type="InterPro" id="IPR058440">
    <property type="entry name" value="DUF8127"/>
</dbReference>
<dbReference type="PATRIC" id="fig|1227454.3.peg.285"/>
<dbReference type="EMBL" id="AOMA01000009">
    <property type="protein sequence ID" value="EMA46488.1"/>
    <property type="molecule type" value="Genomic_DNA"/>
</dbReference>
<sequence>MKRSVLTATLLIVGISLLLNPLYLSPENPYGEATEVTYEVAEIETQVEASQALSLSESILQCGGNGERPCALEREVLERGQLEVDGDLSEEQSDGHDVHQRQNARYDVVQFDEGYYVPETTQSDETTTLSLRHVSEMEGLEHAAIPSDEASDDVQTAVETGSVRLYDERIPEFEQGQPIEHEGNLYAVDAVRYDGTPDADLLFARLILFRSCVALC</sequence>
<accession>M0MMA0</accession>
<dbReference type="eggNOG" id="arCOG09251">
    <property type="taxonomic scope" value="Archaea"/>
</dbReference>
<organism evidence="1 2">
    <name type="scientific">Halobiforma nitratireducens JCM 10879</name>
    <dbReference type="NCBI Taxonomy" id="1227454"/>
    <lineage>
        <taxon>Archaea</taxon>
        <taxon>Methanobacteriati</taxon>
        <taxon>Methanobacteriota</taxon>
        <taxon>Stenosarchaea group</taxon>
        <taxon>Halobacteria</taxon>
        <taxon>Halobacteriales</taxon>
        <taxon>Natrialbaceae</taxon>
        <taxon>Halobiforma</taxon>
    </lineage>
</organism>
<name>M0MMA0_9EURY</name>
<protein>
    <submittedName>
        <fullName evidence="1">Uncharacterized protein</fullName>
    </submittedName>
</protein>
<proteinExistence type="predicted"/>
<evidence type="ECO:0000313" key="2">
    <source>
        <dbReference type="Proteomes" id="UP000011607"/>
    </source>
</evidence>
<keyword evidence="2" id="KW-1185">Reference proteome</keyword>
<dbReference type="AlphaFoldDB" id="M0MMA0"/>
<reference evidence="1 2" key="1">
    <citation type="journal article" date="2014" name="PLoS Genet.">
        <title>Phylogenetically driven sequencing of extremely halophilic archaea reveals strategies for static and dynamic osmo-response.</title>
        <authorList>
            <person name="Becker E.A."/>
            <person name="Seitzer P.M."/>
            <person name="Tritt A."/>
            <person name="Larsen D."/>
            <person name="Krusor M."/>
            <person name="Yao A.I."/>
            <person name="Wu D."/>
            <person name="Madern D."/>
            <person name="Eisen J.A."/>
            <person name="Darling A.E."/>
            <person name="Facciotti M.T."/>
        </authorList>
    </citation>
    <scope>NUCLEOTIDE SEQUENCE [LARGE SCALE GENOMIC DNA]</scope>
    <source>
        <strain evidence="1 2">JCM 10879</strain>
    </source>
</reference>
<gene>
    <name evidence="1" type="ORF">C446_01423</name>
</gene>